<dbReference type="AlphaFoldDB" id="A0A1J1I033"/>
<evidence type="ECO:0000313" key="1">
    <source>
        <dbReference type="EMBL" id="CRK93571.1"/>
    </source>
</evidence>
<organism evidence="1 2">
    <name type="scientific">Clunio marinus</name>
    <dbReference type="NCBI Taxonomy" id="568069"/>
    <lineage>
        <taxon>Eukaryota</taxon>
        <taxon>Metazoa</taxon>
        <taxon>Ecdysozoa</taxon>
        <taxon>Arthropoda</taxon>
        <taxon>Hexapoda</taxon>
        <taxon>Insecta</taxon>
        <taxon>Pterygota</taxon>
        <taxon>Neoptera</taxon>
        <taxon>Endopterygota</taxon>
        <taxon>Diptera</taxon>
        <taxon>Nematocera</taxon>
        <taxon>Chironomoidea</taxon>
        <taxon>Chironomidae</taxon>
        <taxon>Clunio</taxon>
    </lineage>
</organism>
<proteinExistence type="predicted"/>
<accession>A0A1J1I033</accession>
<protein>
    <submittedName>
        <fullName evidence="1">CLUMA_CG007104, isoform A</fullName>
    </submittedName>
</protein>
<gene>
    <name evidence="1" type="ORF">CLUMA_CG007104</name>
</gene>
<dbReference type="EMBL" id="CVRI01000037">
    <property type="protein sequence ID" value="CRK93571.1"/>
    <property type="molecule type" value="Genomic_DNA"/>
</dbReference>
<dbReference type="Proteomes" id="UP000183832">
    <property type="component" value="Unassembled WGS sequence"/>
</dbReference>
<sequence>MKSLKHSFVLITSSQVIKIGHRDCSQTRAKNDSLQWGVQRLKTNTNHMLQSSYSTIQQPTRRLGKRSEQLVGGKEMLLNCMFCPRLCVDFELRRERRKFCMSTMGSHETSSEVELRDKCGHV</sequence>
<name>A0A1J1I033_9DIPT</name>
<evidence type="ECO:0000313" key="2">
    <source>
        <dbReference type="Proteomes" id="UP000183832"/>
    </source>
</evidence>
<reference evidence="1 2" key="1">
    <citation type="submission" date="2015-04" db="EMBL/GenBank/DDBJ databases">
        <authorList>
            <person name="Syromyatnikov M.Y."/>
            <person name="Popov V.N."/>
        </authorList>
    </citation>
    <scope>NUCLEOTIDE SEQUENCE [LARGE SCALE GENOMIC DNA]</scope>
</reference>
<keyword evidence="2" id="KW-1185">Reference proteome</keyword>